<reference evidence="2 3" key="1">
    <citation type="journal article" date="2012" name="Genome Biol.">
        <title>Genome and low-iron response of an oceanic diatom adapted to chronic iron limitation.</title>
        <authorList>
            <person name="Lommer M."/>
            <person name="Specht M."/>
            <person name="Roy A.S."/>
            <person name="Kraemer L."/>
            <person name="Andreson R."/>
            <person name="Gutowska M.A."/>
            <person name="Wolf J."/>
            <person name="Bergner S.V."/>
            <person name="Schilhabel M.B."/>
            <person name="Klostermeier U.C."/>
            <person name="Beiko R.G."/>
            <person name="Rosenstiel P."/>
            <person name="Hippler M."/>
            <person name="Laroche J."/>
        </authorList>
    </citation>
    <scope>NUCLEOTIDE SEQUENCE [LARGE SCALE GENOMIC DNA]</scope>
    <source>
        <strain evidence="2 3">CCMP1005</strain>
    </source>
</reference>
<proteinExistence type="predicted"/>
<protein>
    <submittedName>
        <fullName evidence="2">Uncharacterized protein</fullName>
    </submittedName>
</protein>
<accession>K0RFM0</accession>
<feature type="compositionally biased region" description="Polar residues" evidence="1">
    <location>
        <begin position="35"/>
        <end position="45"/>
    </location>
</feature>
<feature type="compositionally biased region" description="Polar residues" evidence="1">
    <location>
        <begin position="1"/>
        <end position="13"/>
    </location>
</feature>
<feature type="region of interest" description="Disordered" evidence="1">
    <location>
        <begin position="1"/>
        <end position="126"/>
    </location>
</feature>
<evidence type="ECO:0000313" key="2">
    <source>
        <dbReference type="EMBL" id="EJK51069.1"/>
    </source>
</evidence>
<dbReference type="Proteomes" id="UP000266841">
    <property type="component" value="Unassembled WGS sequence"/>
</dbReference>
<feature type="compositionally biased region" description="Polar residues" evidence="1">
    <location>
        <begin position="90"/>
        <end position="100"/>
    </location>
</feature>
<dbReference type="AlphaFoldDB" id="K0RFM0"/>
<feature type="compositionally biased region" description="Low complexity" evidence="1">
    <location>
        <begin position="103"/>
        <end position="117"/>
    </location>
</feature>
<gene>
    <name evidence="2" type="ORF">THAOC_29796</name>
</gene>
<feature type="non-terminal residue" evidence="2">
    <location>
        <position position="1"/>
    </location>
</feature>
<comment type="caution">
    <text evidence="2">The sequence shown here is derived from an EMBL/GenBank/DDBJ whole genome shotgun (WGS) entry which is preliminary data.</text>
</comment>
<keyword evidence="3" id="KW-1185">Reference proteome</keyword>
<dbReference type="EMBL" id="AGNL01042274">
    <property type="protein sequence ID" value="EJK51069.1"/>
    <property type="molecule type" value="Genomic_DNA"/>
</dbReference>
<name>K0RFM0_THAOC</name>
<evidence type="ECO:0000256" key="1">
    <source>
        <dbReference type="SAM" id="MobiDB-lite"/>
    </source>
</evidence>
<evidence type="ECO:0000313" key="3">
    <source>
        <dbReference type="Proteomes" id="UP000266841"/>
    </source>
</evidence>
<feature type="compositionally biased region" description="Basic and acidic residues" evidence="1">
    <location>
        <begin position="14"/>
        <end position="24"/>
    </location>
</feature>
<feature type="compositionally biased region" description="Basic and acidic residues" evidence="1">
    <location>
        <begin position="51"/>
        <end position="64"/>
    </location>
</feature>
<organism evidence="2 3">
    <name type="scientific">Thalassiosira oceanica</name>
    <name type="common">Marine diatom</name>
    <dbReference type="NCBI Taxonomy" id="159749"/>
    <lineage>
        <taxon>Eukaryota</taxon>
        <taxon>Sar</taxon>
        <taxon>Stramenopiles</taxon>
        <taxon>Ochrophyta</taxon>
        <taxon>Bacillariophyta</taxon>
        <taxon>Coscinodiscophyceae</taxon>
        <taxon>Thalassiosirophycidae</taxon>
        <taxon>Thalassiosirales</taxon>
        <taxon>Thalassiosiraceae</taxon>
        <taxon>Thalassiosira</taxon>
    </lineage>
</organism>
<sequence>RQRSRNSLNTSDTTQRHGLNERHQLPGIDQVYISFPQNTPSSHIDSLQADGRSENRNANRDARQNRRGLLQNLGDRITDYFSPSRRQDSETNVSQNSEQNAVDDGSTSSRSPPSDGDGSPEESKMQTINCLGPLYATRTKGISSGEQYYITPVLADMSVLWMDVTLQQTPHNQSK</sequence>